<evidence type="ECO:0000256" key="6">
    <source>
        <dbReference type="HAMAP-Rule" id="MF_00006"/>
    </source>
</evidence>
<evidence type="ECO:0000259" key="9">
    <source>
        <dbReference type="Pfam" id="PF14698"/>
    </source>
</evidence>
<dbReference type="InterPro" id="IPR020557">
    <property type="entry name" value="Fumarate_lyase_CS"/>
</dbReference>
<dbReference type="InterPro" id="IPR022761">
    <property type="entry name" value="Fumarate_lyase_N"/>
</dbReference>
<dbReference type="EMBL" id="FAOZ01000053">
    <property type="protein sequence ID" value="CUU61016.1"/>
    <property type="molecule type" value="Genomic_DNA"/>
</dbReference>
<dbReference type="FunFam" id="1.10.40.30:FF:000001">
    <property type="entry name" value="Argininosuccinate lyase"/>
    <property type="match status" value="1"/>
</dbReference>
<dbReference type="SUPFAM" id="SSF48557">
    <property type="entry name" value="L-aspartase-like"/>
    <property type="match status" value="1"/>
</dbReference>
<dbReference type="HAMAP" id="MF_00006">
    <property type="entry name" value="Arg_succ_lyase"/>
    <property type="match status" value="1"/>
</dbReference>
<dbReference type="InterPro" id="IPR009049">
    <property type="entry name" value="Argininosuccinate_lyase"/>
</dbReference>
<comment type="similarity">
    <text evidence="6">Belongs to the lyase 1 family. Argininosuccinate lyase subfamily.</text>
</comment>
<dbReference type="CDD" id="cd01359">
    <property type="entry name" value="Argininosuccinate_lyase"/>
    <property type="match status" value="1"/>
</dbReference>
<name>A0A0S4R1X1_9ACTN</name>
<dbReference type="InterPro" id="IPR008948">
    <property type="entry name" value="L-Aspartase-like"/>
</dbReference>
<dbReference type="Pfam" id="PF14698">
    <property type="entry name" value="ASL_C2"/>
    <property type="match status" value="1"/>
</dbReference>
<keyword evidence="5 6" id="KW-0456">Lyase</keyword>
<comment type="catalytic activity">
    <reaction evidence="6">
        <text>2-(N(omega)-L-arginino)succinate = fumarate + L-arginine</text>
        <dbReference type="Rhea" id="RHEA:24020"/>
        <dbReference type="ChEBI" id="CHEBI:29806"/>
        <dbReference type="ChEBI" id="CHEBI:32682"/>
        <dbReference type="ChEBI" id="CHEBI:57472"/>
        <dbReference type="EC" id="4.3.2.1"/>
    </reaction>
</comment>
<evidence type="ECO:0000313" key="10">
    <source>
        <dbReference type="EMBL" id="CUU61016.1"/>
    </source>
</evidence>
<dbReference type="GO" id="GO:0042450">
    <property type="term" value="P:L-arginine biosynthetic process via ornithine"/>
    <property type="evidence" value="ECO:0007669"/>
    <property type="project" value="UniProtKB-UniRule"/>
</dbReference>
<dbReference type="Gene3D" id="1.20.200.10">
    <property type="entry name" value="Fumarase/aspartase (Central domain)"/>
    <property type="match status" value="1"/>
</dbReference>
<evidence type="ECO:0000256" key="5">
    <source>
        <dbReference type="ARBA" id="ARBA00023239"/>
    </source>
</evidence>
<reference evidence="11" key="1">
    <citation type="submission" date="2015-11" db="EMBL/GenBank/DDBJ databases">
        <authorList>
            <person name="Varghese N."/>
        </authorList>
    </citation>
    <scope>NUCLEOTIDE SEQUENCE [LARGE SCALE GENOMIC DNA]</scope>
    <source>
        <strain evidence="11">DSM 45899</strain>
    </source>
</reference>
<dbReference type="Gene3D" id="1.10.275.10">
    <property type="entry name" value="Fumarase/aspartase (N-terminal domain)"/>
    <property type="match status" value="1"/>
</dbReference>
<dbReference type="AlphaFoldDB" id="A0A0S4R1X1"/>
<keyword evidence="6" id="KW-0963">Cytoplasm</keyword>
<evidence type="ECO:0000256" key="2">
    <source>
        <dbReference type="ARBA" id="ARBA00012338"/>
    </source>
</evidence>
<dbReference type="FunFam" id="1.20.200.10:FF:000015">
    <property type="entry name" value="argininosuccinate lyase isoform X2"/>
    <property type="match status" value="1"/>
</dbReference>
<keyword evidence="3 6" id="KW-0055">Arginine biosynthesis</keyword>
<dbReference type="PROSITE" id="PS00163">
    <property type="entry name" value="FUMARATE_LYASES"/>
    <property type="match status" value="1"/>
</dbReference>
<keyword evidence="11" id="KW-1185">Reference proteome</keyword>
<keyword evidence="4 6" id="KW-0028">Amino-acid biosynthesis</keyword>
<dbReference type="PRINTS" id="PR00145">
    <property type="entry name" value="ARGSUCLYASE"/>
</dbReference>
<dbReference type="PANTHER" id="PTHR43814">
    <property type="entry name" value="ARGININOSUCCINATE LYASE"/>
    <property type="match status" value="1"/>
</dbReference>
<evidence type="ECO:0000259" key="8">
    <source>
        <dbReference type="Pfam" id="PF00206"/>
    </source>
</evidence>
<dbReference type="Gene3D" id="1.10.40.30">
    <property type="entry name" value="Fumarase/aspartase (C-terminal domain)"/>
    <property type="match status" value="1"/>
</dbReference>
<sequence length="512" mass="54909">MTSVGPVATGEYPSVDEERVTMDPERAHDDAGPTNDAGSVPGADGSAPLRLWGGRFAGGPAEALARLSVSVQFDWRLAPYDLLASRSHARVLHRAGLLDAGELAAMLKALDDLSDAVTQGRFRPTVEDEDVHTALERGLLENLGALGGKLRAGRSRNDQVATDLRLYLRDHARQVAGRLTELSSALVTLAEQHVDTPAPGMTHLQHAQPISFGHQLLAHVQAFVRDVDRLRDWDRRASVSALGAGALAGSSLPLDPAGVAAELGFDRAFANSLDAVSDRDFAAEFLFAAALTGVHLSRLGEEIVLWTTREFGWVELDDAFATGSSIMPQKKNPDIAELARGKSGRLIGALTALLTTLKGLPLAYDRDLQEDKEPVFDAVDTLLVVLPAMTGMVATMRVRRERLERAAPDGFALATDVAEYLVRNGVVFREAHEAVGQLVAWCVAHDAELDDVSAEDLAVINPLLTADVRSVLSVRGALEARSAPGGTAPDRVRDQIRDLAPVLDRDRAWAGN</sequence>
<feature type="region of interest" description="Disordered" evidence="7">
    <location>
        <begin position="1"/>
        <end position="44"/>
    </location>
</feature>
<evidence type="ECO:0000256" key="3">
    <source>
        <dbReference type="ARBA" id="ARBA00022571"/>
    </source>
</evidence>
<dbReference type="Proteomes" id="UP000198802">
    <property type="component" value="Unassembled WGS sequence"/>
</dbReference>
<evidence type="ECO:0000256" key="7">
    <source>
        <dbReference type="SAM" id="MobiDB-lite"/>
    </source>
</evidence>
<protein>
    <recommendedName>
        <fullName evidence="2 6">Argininosuccinate lyase</fullName>
        <shortName evidence="6">ASAL</shortName>
        <ecNumber evidence="2 6">4.3.2.1</ecNumber>
    </recommendedName>
    <alternativeName>
        <fullName evidence="6">Arginosuccinase</fullName>
    </alternativeName>
</protein>
<feature type="domain" description="Argininosuccinate lyase C-terminal" evidence="9">
    <location>
        <begin position="411"/>
        <end position="478"/>
    </location>
</feature>
<comment type="pathway">
    <text evidence="1 6">Amino-acid biosynthesis; L-arginine biosynthesis; L-arginine from L-ornithine and carbamoyl phosphate: step 3/3.</text>
</comment>
<feature type="domain" description="Fumarate lyase N-terminal" evidence="8">
    <location>
        <begin position="67"/>
        <end position="348"/>
    </location>
</feature>
<dbReference type="PRINTS" id="PR00149">
    <property type="entry name" value="FUMRATELYASE"/>
</dbReference>
<gene>
    <name evidence="6" type="primary">argH</name>
    <name evidence="10" type="ORF">Ga0074812_1533</name>
</gene>
<dbReference type="PANTHER" id="PTHR43814:SF1">
    <property type="entry name" value="ARGININOSUCCINATE LYASE"/>
    <property type="match status" value="1"/>
</dbReference>
<proteinExistence type="inferred from homology"/>
<evidence type="ECO:0000256" key="4">
    <source>
        <dbReference type="ARBA" id="ARBA00022605"/>
    </source>
</evidence>
<dbReference type="GO" id="GO:0005829">
    <property type="term" value="C:cytosol"/>
    <property type="evidence" value="ECO:0007669"/>
    <property type="project" value="TreeGrafter"/>
</dbReference>
<feature type="compositionally biased region" description="Basic and acidic residues" evidence="7">
    <location>
        <begin position="16"/>
        <end position="31"/>
    </location>
</feature>
<evidence type="ECO:0000256" key="1">
    <source>
        <dbReference type="ARBA" id="ARBA00004941"/>
    </source>
</evidence>
<dbReference type="GO" id="GO:0004056">
    <property type="term" value="F:argininosuccinate lyase activity"/>
    <property type="evidence" value="ECO:0007669"/>
    <property type="project" value="UniProtKB-UniRule"/>
</dbReference>
<comment type="subcellular location">
    <subcellularLocation>
        <location evidence="6">Cytoplasm</location>
    </subcellularLocation>
</comment>
<accession>A0A0S4R1X1</accession>
<dbReference type="InterPro" id="IPR000362">
    <property type="entry name" value="Fumarate_lyase_fam"/>
</dbReference>
<organism evidence="10 11">
    <name type="scientific">Parafrankia irregularis</name>
    <dbReference type="NCBI Taxonomy" id="795642"/>
    <lineage>
        <taxon>Bacteria</taxon>
        <taxon>Bacillati</taxon>
        <taxon>Actinomycetota</taxon>
        <taxon>Actinomycetes</taxon>
        <taxon>Frankiales</taxon>
        <taxon>Frankiaceae</taxon>
        <taxon>Parafrankia</taxon>
    </lineage>
</organism>
<dbReference type="UniPathway" id="UPA00068">
    <property type="reaction ID" value="UER00114"/>
</dbReference>
<dbReference type="NCBIfam" id="TIGR00838">
    <property type="entry name" value="argH"/>
    <property type="match status" value="1"/>
</dbReference>
<evidence type="ECO:0000313" key="11">
    <source>
        <dbReference type="Proteomes" id="UP000198802"/>
    </source>
</evidence>
<dbReference type="InterPro" id="IPR029419">
    <property type="entry name" value="Arg_succ_lyase_C"/>
</dbReference>
<dbReference type="InterPro" id="IPR024083">
    <property type="entry name" value="Fumarase/histidase_N"/>
</dbReference>
<dbReference type="EC" id="4.3.2.1" evidence="2 6"/>
<dbReference type="Pfam" id="PF00206">
    <property type="entry name" value="Lyase_1"/>
    <property type="match status" value="1"/>
</dbReference>